<dbReference type="PROSITE" id="PS50883">
    <property type="entry name" value="EAL"/>
    <property type="match status" value="1"/>
</dbReference>
<sequence>MNRAAFREFVTSYYFDNSAFWDSISWDDSPIYTFCGDIQNNVFLISDNMRRDFGFESSIVFDWFREWGKRICERDRSHYFHSVDEMIALKRGEYNFRCKAIDASGRSVWLHYRGIMRWDEERKKPLFFSGSASNLESESEVDPISGVLRYSVALRDLNCLLNEKKATLMVGIGLNYYSFVNVSNGRFIADRMLRDIFRQLTERFGRNFIFYRIDGLRFIALCSEDMIAEIDMDRLTNEIRSIVKSVYQSRNIWLDYPCSIGYIKCPEDGNSAFELIEEMVGTINEAKLFPELDYMLFSRDVLRKRQKEAEMLLKLNECVDRNFCDFHIVIQPIVDAQSGAISKGEALLRWVYKGRTAAPDEFIPLLEKSRLIIPTGKWIFEQAVKACKVIVNYIPDFKLSFNVSYLQVTDESLFPFMRETLEKYGVSGKNMIIELTETHFDSMPEVMLRWLENCKSLGMEFALDDFGNGYSSLNFLFQYPTDIIKIDRGLVREIQKSEKNLQFLKAIVCACHHAGKSVCIEGVETEQELAVVRDTQCDYIQGYYFYSPEELDDLYDLLAHTDTANRLETSGV</sequence>
<dbReference type="SUPFAM" id="SSF55073">
    <property type="entry name" value="Nucleotide cyclase"/>
    <property type="match status" value="1"/>
</dbReference>
<accession>A0ABR7EAH1</accession>
<dbReference type="Gene3D" id="3.30.450.20">
    <property type="entry name" value="PAS domain"/>
    <property type="match status" value="1"/>
</dbReference>
<dbReference type="PANTHER" id="PTHR33121:SF71">
    <property type="entry name" value="OXYGEN SENSOR PROTEIN DOSP"/>
    <property type="match status" value="1"/>
</dbReference>
<evidence type="ECO:0000259" key="1">
    <source>
        <dbReference type="PROSITE" id="PS50883"/>
    </source>
</evidence>
<evidence type="ECO:0000313" key="3">
    <source>
        <dbReference type="Proteomes" id="UP000606889"/>
    </source>
</evidence>
<dbReference type="SMART" id="SM00052">
    <property type="entry name" value="EAL"/>
    <property type="match status" value="1"/>
</dbReference>
<dbReference type="InterPro" id="IPR043128">
    <property type="entry name" value="Rev_trsase/Diguanyl_cyclase"/>
</dbReference>
<dbReference type="InterPro" id="IPR000160">
    <property type="entry name" value="GGDEF_dom"/>
</dbReference>
<dbReference type="SUPFAM" id="SSF141868">
    <property type="entry name" value="EAL domain-like"/>
    <property type="match status" value="1"/>
</dbReference>
<protein>
    <submittedName>
        <fullName evidence="2">GGDEF domain-containing protein</fullName>
    </submittedName>
</protein>
<dbReference type="InterPro" id="IPR001633">
    <property type="entry name" value="EAL_dom"/>
</dbReference>
<dbReference type="InterPro" id="IPR035919">
    <property type="entry name" value="EAL_sf"/>
</dbReference>
<comment type="caution">
    <text evidence="2">The sequence shown here is derived from an EMBL/GenBank/DDBJ whole genome shotgun (WGS) entry which is preliminary data.</text>
</comment>
<dbReference type="Gene3D" id="3.30.70.270">
    <property type="match status" value="1"/>
</dbReference>
<dbReference type="InterPro" id="IPR050706">
    <property type="entry name" value="Cyclic-di-GMP_PDE-like"/>
</dbReference>
<dbReference type="PANTHER" id="PTHR33121">
    <property type="entry name" value="CYCLIC DI-GMP PHOSPHODIESTERASE PDEF"/>
    <property type="match status" value="1"/>
</dbReference>
<dbReference type="Pfam" id="PF00563">
    <property type="entry name" value="EAL"/>
    <property type="match status" value="1"/>
</dbReference>
<dbReference type="Gene3D" id="3.20.20.450">
    <property type="entry name" value="EAL domain"/>
    <property type="match status" value="1"/>
</dbReference>
<dbReference type="Proteomes" id="UP000606889">
    <property type="component" value="Unassembled WGS sequence"/>
</dbReference>
<name>A0ABR7EAH1_9FIRM</name>
<proteinExistence type="predicted"/>
<feature type="domain" description="EAL" evidence="1">
    <location>
        <begin position="308"/>
        <end position="562"/>
    </location>
</feature>
<dbReference type="SMART" id="SM00267">
    <property type="entry name" value="GGDEF"/>
    <property type="match status" value="1"/>
</dbReference>
<keyword evidence="3" id="KW-1185">Reference proteome</keyword>
<dbReference type="RefSeq" id="WP_186856315.1">
    <property type="nucleotide sequence ID" value="NZ_JACOON010000001.1"/>
</dbReference>
<reference evidence="2 3" key="1">
    <citation type="submission" date="2020-08" db="EMBL/GenBank/DDBJ databases">
        <title>Genome public.</title>
        <authorList>
            <person name="Liu C."/>
            <person name="Sun Q."/>
        </authorList>
    </citation>
    <scope>NUCLEOTIDE SEQUENCE [LARGE SCALE GENOMIC DNA]</scope>
    <source>
        <strain evidence="2 3">NSJ-35</strain>
    </source>
</reference>
<evidence type="ECO:0000313" key="2">
    <source>
        <dbReference type="EMBL" id="MBC5646769.1"/>
    </source>
</evidence>
<dbReference type="CDD" id="cd01948">
    <property type="entry name" value="EAL"/>
    <property type="match status" value="1"/>
</dbReference>
<organism evidence="2 3">
    <name type="scientific">Christensenella tenuis</name>
    <dbReference type="NCBI Taxonomy" id="2763033"/>
    <lineage>
        <taxon>Bacteria</taxon>
        <taxon>Bacillati</taxon>
        <taxon>Bacillota</taxon>
        <taxon>Clostridia</taxon>
        <taxon>Christensenellales</taxon>
        <taxon>Christensenellaceae</taxon>
        <taxon>Christensenella</taxon>
    </lineage>
</organism>
<dbReference type="EMBL" id="JACOON010000001">
    <property type="protein sequence ID" value="MBC5646769.1"/>
    <property type="molecule type" value="Genomic_DNA"/>
</dbReference>
<gene>
    <name evidence="2" type="ORF">H8S18_00210</name>
</gene>
<dbReference type="InterPro" id="IPR029787">
    <property type="entry name" value="Nucleotide_cyclase"/>
</dbReference>